<keyword evidence="2" id="KW-1185">Reference proteome</keyword>
<dbReference type="InParanoid" id="C0NP34"/>
<accession>C0NP34</accession>
<reference evidence="1" key="1">
    <citation type="submission" date="2009-02" db="EMBL/GenBank/DDBJ databases">
        <title>The Genome Sequence of Ajellomyces capsulatus strain G186AR.</title>
        <authorList>
            <consortium name="The Broad Institute Genome Sequencing Platform"/>
            <person name="Champion M."/>
            <person name="Cuomo C."/>
            <person name="Ma L.-J."/>
            <person name="Henn M.R."/>
            <person name="Sil A."/>
            <person name="Goldman B."/>
            <person name="Young S.K."/>
            <person name="Kodira C.D."/>
            <person name="Zeng Q."/>
            <person name="Koehrsen M."/>
            <person name="Alvarado L."/>
            <person name="Berlin A."/>
            <person name="Borenstein D."/>
            <person name="Chen Z."/>
            <person name="Engels R."/>
            <person name="Freedman E."/>
            <person name="Gellesch M."/>
            <person name="Goldberg J."/>
            <person name="Griggs A."/>
            <person name="Gujja S."/>
            <person name="Heiman D."/>
            <person name="Hepburn T."/>
            <person name="Howarth C."/>
            <person name="Jen D."/>
            <person name="Larson L."/>
            <person name="Lewis B."/>
            <person name="Mehta T."/>
            <person name="Park D."/>
            <person name="Pearson M."/>
            <person name="Roberts A."/>
            <person name="Saif S."/>
            <person name="Shea T."/>
            <person name="Shenoy N."/>
            <person name="Sisk P."/>
            <person name="Stolte C."/>
            <person name="Sykes S."/>
            <person name="Walk T."/>
            <person name="White J."/>
            <person name="Yandava C."/>
            <person name="Klein B."/>
            <person name="McEwen J.G."/>
            <person name="Puccia R."/>
            <person name="Goldman G.H."/>
            <person name="Felipe M.S."/>
            <person name="Nino-Vega G."/>
            <person name="San-Blas G."/>
            <person name="Taylor J."/>
            <person name="Mendoza L."/>
            <person name="Galagan J."/>
            <person name="Nusbaum C."/>
            <person name="Birren B."/>
        </authorList>
    </citation>
    <scope>NUCLEOTIDE SEQUENCE</scope>
    <source>
        <strain evidence="1">G186AR</strain>
    </source>
</reference>
<organism evidence="1 2">
    <name type="scientific">Ajellomyces capsulatus (strain G186AR / H82 / ATCC MYA-2454 / RMSCC 2432)</name>
    <name type="common">Darling's disease fungus</name>
    <name type="synonym">Histoplasma capsulatum</name>
    <dbReference type="NCBI Taxonomy" id="447093"/>
    <lineage>
        <taxon>Eukaryota</taxon>
        <taxon>Fungi</taxon>
        <taxon>Dikarya</taxon>
        <taxon>Ascomycota</taxon>
        <taxon>Pezizomycotina</taxon>
        <taxon>Eurotiomycetes</taxon>
        <taxon>Eurotiomycetidae</taxon>
        <taxon>Onygenales</taxon>
        <taxon>Ajellomycetaceae</taxon>
        <taxon>Histoplasma</taxon>
    </lineage>
</organism>
<gene>
    <name evidence="1" type="ORF">HCBG_04914</name>
</gene>
<name>C0NP34_AJECG</name>
<proteinExistence type="predicted"/>
<sequence>MAEDDSFGKVEQESLLCWGIFSIPISLSILNTRAILHEAPIDSTGDMQMDNNISHRSHYELLVKRRTETSQRFAEISPNCRLNKHKSCVIERGKKFRHSSVAPVTMIIIPRVLSTDV</sequence>
<evidence type="ECO:0000313" key="2">
    <source>
        <dbReference type="Proteomes" id="UP000001631"/>
    </source>
</evidence>
<dbReference type="GeneID" id="69037930"/>
<protein>
    <submittedName>
        <fullName evidence="1">Uncharacterized protein</fullName>
    </submittedName>
</protein>
<dbReference type="AlphaFoldDB" id="C0NP34"/>
<dbReference type="Proteomes" id="UP000001631">
    <property type="component" value="Unassembled WGS sequence"/>
</dbReference>
<dbReference type="RefSeq" id="XP_045287175.1">
    <property type="nucleotide sequence ID" value="XM_045431963.1"/>
</dbReference>
<evidence type="ECO:0000313" key="1">
    <source>
        <dbReference type="EMBL" id="EEH06694.1"/>
    </source>
</evidence>
<dbReference type="EMBL" id="GG663368">
    <property type="protein sequence ID" value="EEH06694.1"/>
    <property type="molecule type" value="Genomic_DNA"/>
</dbReference>
<dbReference type="HOGENOM" id="CLU_2084189_0_0_1"/>